<dbReference type="EMBL" id="LASV01000017">
    <property type="protein sequence ID" value="KKA25596.1"/>
    <property type="molecule type" value="Genomic_DNA"/>
</dbReference>
<evidence type="ECO:0000313" key="2">
    <source>
        <dbReference type="EMBL" id="KKA25596.1"/>
    </source>
</evidence>
<dbReference type="GeneID" id="25312455"/>
<dbReference type="GO" id="GO:0016491">
    <property type="term" value="F:oxidoreductase activity"/>
    <property type="evidence" value="ECO:0007669"/>
    <property type="project" value="UniProtKB-KW"/>
</dbReference>
<dbReference type="STRING" id="1408163.A0A0F4Z673"/>
<evidence type="ECO:0000313" key="3">
    <source>
        <dbReference type="Proteomes" id="UP000053958"/>
    </source>
</evidence>
<dbReference type="InterPro" id="IPR036291">
    <property type="entry name" value="NAD(P)-bd_dom_sf"/>
</dbReference>
<gene>
    <name evidence="2" type="ORF">T310_0401</name>
</gene>
<accession>A0A0F4Z673</accession>
<dbReference type="RefSeq" id="XP_013332208.1">
    <property type="nucleotide sequence ID" value="XM_013476754.1"/>
</dbReference>
<dbReference type="AlphaFoldDB" id="A0A0F4Z673"/>
<dbReference type="Gene3D" id="3.40.50.720">
    <property type="entry name" value="NAD(P)-binding Rossmann-like Domain"/>
    <property type="match status" value="1"/>
</dbReference>
<dbReference type="OrthoDB" id="542013at2759"/>
<organism evidence="2 3">
    <name type="scientific">Rasamsonia emersonii (strain ATCC 16479 / CBS 393.64 / IMI 116815)</name>
    <dbReference type="NCBI Taxonomy" id="1408163"/>
    <lineage>
        <taxon>Eukaryota</taxon>
        <taxon>Fungi</taxon>
        <taxon>Dikarya</taxon>
        <taxon>Ascomycota</taxon>
        <taxon>Pezizomycotina</taxon>
        <taxon>Eurotiomycetes</taxon>
        <taxon>Eurotiomycetidae</taxon>
        <taxon>Eurotiales</taxon>
        <taxon>Trichocomaceae</taxon>
        <taxon>Rasamsonia</taxon>
    </lineage>
</organism>
<protein>
    <submittedName>
        <fullName evidence="2">Short-chain dehydrogenase/reductase family protein</fullName>
    </submittedName>
</protein>
<keyword evidence="3" id="KW-1185">Reference proteome</keyword>
<dbReference type="PANTHER" id="PTHR43157">
    <property type="entry name" value="PHOSPHATIDYLINOSITOL-GLYCAN BIOSYNTHESIS CLASS F PROTEIN-RELATED"/>
    <property type="match status" value="1"/>
</dbReference>
<comment type="caution">
    <text evidence="2">The sequence shown here is derived from an EMBL/GenBank/DDBJ whole genome shotgun (WGS) entry which is preliminary data.</text>
</comment>
<dbReference type="SUPFAM" id="SSF51735">
    <property type="entry name" value="NAD(P)-binding Rossmann-fold domains"/>
    <property type="match status" value="1"/>
</dbReference>
<keyword evidence="1" id="KW-0560">Oxidoreductase</keyword>
<evidence type="ECO:0000256" key="1">
    <source>
        <dbReference type="ARBA" id="ARBA00023002"/>
    </source>
</evidence>
<dbReference type="InterPro" id="IPR002347">
    <property type="entry name" value="SDR_fam"/>
</dbReference>
<reference evidence="2 3" key="1">
    <citation type="submission" date="2015-04" db="EMBL/GenBank/DDBJ databases">
        <authorList>
            <person name="Heijne W.H."/>
            <person name="Fedorova N.D."/>
            <person name="Nierman W.C."/>
            <person name="Vollebregt A.W."/>
            <person name="Zhao Z."/>
            <person name="Wu L."/>
            <person name="Kumar M."/>
            <person name="Stam H."/>
            <person name="van den Berg M.A."/>
            <person name="Pel H.J."/>
        </authorList>
    </citation>
    <scope>NUCLEOTIDE SEQUENCE [LARGE SCALE GENOMIC DNA]</scope>
    <source>
        <strain evidence="2 3">CBS 393.64</strain>
    </source>
</reference>
<dbReference type="Proteomes" id="UP000053958">
    <property type="component" value="Unassembled WGS sequence"/>
</dbReference>
<dbReference type="Pfam" id="PF00106">
    <property type="entry name" value="adh_short"/>
    <property type="match status" value="1"/>
</dbReference>
<dbReference type="PANTHER" id="PTHR43157:SF22">
    <property type="entry name" value="SHORT-CHAIN DEHYDROGENASE_REDUCTASE PHMF"/>
    <property type="match status" value="1"/>
</dbReference>
<name>A0A0F4Z673_RASE3</name>
<sequence>MTAYLRRLYKQFHPPPDPADASFEGKTVLVTGATSGLGFEAALKFLKQGATTVIIGSRSLERGQQAKEDLERRANRTGVVQVWHLDQARFQSVREFAERVNNEIPRLDIALLNIGLLHREYVVSPDGWEETLQVNVLSTALLALLLLPKLRESSSGSFPAHLTIVSSGALARVREKELPADGGLLKNLNSEGRNNRARYGPSKLLVEYVARNIAELTRNPDGSLQVIVNTAIPGFCVSSLGREYNRFFERLIIGLFTALLARTAEQGSRALVSAVLQGAESHGKSWEGGGYFDESNSLLVGPTGKRLQSTVWAEIIDVLKAQAPEIGDLVKS</sequence>
<proteinExistence type="predicted"/>
<dbReference type="PRINTS" id="PR00081">
    <property type="entry name" value="GDHRDH"/>
</dbReference>